<dbReference type="PROSITE" id="PS00062">
    <property type="entry name" value="ALDOKETO_REDUCTASE_2"/>
    <property type="match status" value="1"/>
</dbReference>
<dbReference type="SUPFAM" id="SSF51430">
    <property type="entry name" value="NAD(P)-linked oxidoreductase"/>
    <property type="match status" value="1"/>
</dbReference>
<evidence type="ECO:0000259" key="3">
    <source>
        <dbReference type="Pfam" id="PF00248"/>
    </source>
</evidence>
<dbReference type="PIRSF" id="PIRSF000097">
    <property type="entry name" value="AKR"/>
    <property type="match status" value="1"/>
</dbReference>
<dbReference type="PANTHER" id="PTHR11732">
    <property type="entry name" value="ALDO/KETO REDUCTASE"/>
    <property type="match status" value="1"/>
</dbReference>
<dbReference type="AlphaFoldDB" id="A0A9J6BR12"/>
<feature type="active site" description="Proton donor" evidence="1">
    <location>
        <position position="46"/>
    </location>
</feature>
<feature type="binding site" evidence="2">
    <location>
        <position position="82"/>
    </location>
    <ligand>
        <name>substrate</name>
    </ligand>
</feature>
<evidence type="ECO:0000256" key="2">
    <source>
        <dbReference type="PIRSR" id="PIRSR000097-2"/>
    </source>
</evidence>
<sequence>MFRLLNNLTIPFIGMGTGKLKGELGVTAIKEAIDAGYRLFDTAFLYDNENILWGIHHDQVERACRDSCKRLCTEYIDLYFFHFPVSFRYRSDEEKWPLSPDDCLDNDYMNAWWDMEKLVDMGLVRYIGLSNFNAQQIQGVYDISKKHKPVCNELEHNPGYSNDELLKLHKKLNIQMLAYCPLGRAKEEKLEPKFLYDEKVKKIAKKYHKSSSQIALRYSIQCDLIPIPKSTKNNHIRENINVFDFQLNDDEMQYMKTFHNDANQICKFHFAEGNIHYPF</sequence>
<proteinExistence type="predicted"/>
<dbReference type="GO" id="GO:0016491">
    <property type="term" value="F:oxidoreductase activity"/>
    <property type="evidence" value="ECO:0007669"/>
    <property type="project" value="InterPro"/>
</dbReference>
<dbReference type="Gene3D" id="3.20.20.100">
    <property type="entry name" value="NADP-dependent oxidoreductase domain"/>
    <property type="match status" value="1"/>
</dbReference>
<dbReference type="Pfam" id="PF00248">
    <property type="entry name" value="Aldo_ket_red"/>
    <property type="match status" value="1"/>
</dbReference>
<keyword evidence="5" id="KW-1185">Reference proteome</keyword>
<dbReference type="InterPro" id="IPR018170">
    <property type="entry name" value="Aldo/ket_reductase_CS"/>
</dbReference>
<accession>A0A9J6BR12</accession>
<protein>
    <recommendedName>
        <fullName evidence="3">NADP-dependent oxidoreductase domain-containing protein</fullName>
    </recommendedName>
</protein>
<dbReference type="PRINTS" id="PR00069">
    <property type="entry name" value="ALDKETRDTASE"/>
</dbReference>
<dbReference type="InterPro" id="IPR036812">
    <property type="entry name" value="NAD(P)_OxRdtase_dom_sf"/>
</dbReference>
<feature type="domain" description="NADP-dependent oxidoreductase" evidence="3">
    <location>
        <begin position="56"/>
        <end position="257"/>
    </location>
</feature>
<dbReference type="Proteomes" id="UP001107558">
    <property type="component" value="Chromosome 3"/>
</dbReference>
<name>A0A9J6BR12_POLVA</name>
<dbReference type="InterPro" id="IPR020471">
    <property type="entry name" value="AKR"/>
</dbReference>
<dbReference type="InterPro" id="IPR023210">
    <property type="entry name" value="NADP_OxRdtase_dom"/>
</dbReference>
<comment type="caution">
    <text evidence="4">The sequence shown here is derived from an EMBL/GenBank/DDBJ whole genome shotgun (WGS) entry which is preliminary data.</text>
</comment>
<dbReference type="EMBL" id="JADBJN010000003">
    <property type="protein sequence ID" value="KAG5671814.1"/>
    <property type="molecule type" value="Genomic_DNA"/>
</dbReference>
<evidence type="ECO:0000313" key="5">
    <source>
        <dbReference type="Proteomes" id="UP001107558"/>
    </source>
</evidence>
<evidence type="ECO:0000313" key="4">
    <source>
        <dbReference type="EMBL" id="KAG5671814.1"/>
    </source>
</evidence>
<reference evidence="4" key="1">
    <citation type="submission" date="2021-03" db="EMBL/GenBank/DDBJ databases">
        <title>Chromosome level genome of the anhydrobiotic midge Polypedilum vanderplanki.</title>
        <authorList>
            <person name="Yoshida Y."/>
            <person name="Kikawada T."/>
            <person name="Gusev O."/>
        </authorList>
    </citation>
    <scope>NUCLEOTIDE SEQUENCE</scope>
    <source>
        <strain evidence="4">NIAS01</strain>
        <tissue evidence="4">Whole body or cell culture</tissue>
    </source>
</reference>
<organism evidence="4 5">
    <name type="scientific">Polypedilum vanderplanki</name>
    <name type="common">Sleeping chironomid midge</name>
    <dbReference type="NCBI Taxonomy" id="319348"/>
    <lineage>
        <taxon>Eukaryota</taxon>
        <taxon>Metazoa</taxon>
        <taxon>Ecdysozoa</taxon>
        <taxon>Arthropoda</taxon>
        <taxon>Hexapoda</taxon>
        <taxon>Insecta</taxon>
        <taxon>Pterygota</taxon>
        <taxon>Neoptera</taxon>
        <taxon>Endopterygota</taxon>
        <taxon>Diptera</taxon>
        <taxon>Nematocera</taxon>
        <taxon>Chironomoidea</taxon>
        <taxon>Chironomidae</taxon>
        <taxon>Chironominae</taxon>
        <taxon>Polypedilum</taxon>
        <taxon>Polypedilum</taxon>
    </lineage>
</organism>
<gene>
    <name evidence="4" type="ORF">PVAND_001989</name>
</gene>
<evidence type="ECO:0000256" key="1">
    <source>
        <dbReference type="PIRSR" id="PIRSR000097-1"/>
    </source>
</evidence>
<dbReference type="OrthoDB" id="5853456at2759"/>